<gene>
    <name evidence="2" type="ORF">HQ393_02700</name>
</gene>
<proteinExistence type="predicted"/>
<name>A0A7H9BG66_9NEIS</name>
<organism evidence="2 3">
    <name type="scientific">Chitinibacter bivalviorum</name>
    <dbReference type="NCBI Taxonomy" id="2739434"/>
    <lineage>
        <taxon>Bacteria</taxon>
        <taxon>Pseudomonadati</taxon>
        <taxon>Pseudomonadota</taxon>
        <taxon>Betaproteobacteria</taxon>
        <taxon>Neisseriales</taxon>
        <taxon>Chitinibacteraceae</taxon>
        <taxon>Chitinibacter</taxon>
    </lineage>
</organism>
<evidence type="ECO:0000256" key="1">
    <source>
        <dbReference type="SAM" id="SignalP"/>
    </source>
</evidence>
<dbReference type="Proteomes" id="UP000509597">
    <property type="component" value="Chromosome"/>
</dbReference>
<reference evidence="2 3" key="1">
    <citation type="submission" date="2020-07" db="EMBL/GenBank/DDBJ databases">
        <title>Complete genome sequence of Chitinibacter sp. 2T18.</title>
        <authorList>
            <person name="Bae J.-W."/>
            <person name="Choi J.-W."/>
        </authorList>
    </citation>
    <scope>NUCLEOTIDE SEQUENCE [LARGE SCALE GENOMIC DNA]</scope>
    <source>
        <strain evidence="2 3">2T18</strain>
    </source>
</reference>
<evidence type="ECO:0000313" key="2">
    <source>
        <dbReference type="EMBL" id="QLG87246.1"/>
    </source>
</evidence>
<keyword evidence="3" id="KW-1185">Reference proteome</keyword>
<evidence type="ECO:0000313" key="3">
    <source>
        <dbReference type="Proteomes" id="UP000509597"/>
    </source>
</evidence>
<feature type="chain" id="PRO_5028825216" evidence="1">
    <location>
        <begin position="22"/>
        <end position="145"/>
    </location>
</feature>
<protein>
    <submittedName>
        <fullName evidence="2">Uncharacterized protein</fullName>
    </submittedName>
</protein>
<accession>A0A7H9BG66</accession>
<dbReference type="KEGG" id="chiz:HQ393_02700"/>
<keyword evidence="1" id="KW-0732">Signal</keyword>
<dbReference type="AlphaFoldDB" id="A0A7H9BG66"/>
<dbReference type="EMBL" id="CP058627">
    <property type="protein sequence ID" value="QLG87246.1"/>
    <property type="molecule type" value="Genomic_DNA"/>
</dbReference>
<sequence>MKPILCLALSLALSAPALVQADPRMPDEMMRGRSSQYQEGFRDGFREAVRMMNGGGNSGGGNHWGRGIHILSAVYSSNRGGSCDFTRRLASQANGRNSFNFASNDGWCGDPAVGHVKYANIIYSCNGREQSVSVRQERSTTLRCY</sequence>
<feature type="signal peptide" evidence="1">
    <location>
        <begin position="1"/>
        <end position="21"/>
    </location>
</feature>
<dbReference type="RefSeq" id="WP_179357330.1">
    <property type="nucleotide sequence ID" value="NZ_CP058627.1"/>
</dbReference>